<name>A0ABY7VW57_9BACT</name>
<dbReference type="InterPro" id="IPR036291">
    <property type="entry name" value="NAD(P)-bd_dom_sf"/>
</dbReference>
<evidence type="ECO:0000256" key="3">
    <source>
        <dbReference type="PIRNR" id="PIRNR000185"/>
    </source>
</evidence>
<dbReference type="InterPro" id="IPR046346">
    <property type="entry name" value="Aminoacid_DH-like_N_sf"/>
</dbReference>
<dbReference type="EMBL" id="CP117812">
    <property type="protein sequence ID" value="WDE97508.1"/>
    <property type="molecule type" value="Genomic_DNA"/>
</dbReference>
<evidence type="ECO:0000256" key="2">
    <source>
        <dbReference type="ARBA" id="ARBA00023002"/>
    </source>
</evidence>
<proteinExistence type="inferred from homology"/>
<dbReference type="PIRSF" id="PIRSF000185">
    <property type="entry name" value="Glu_DH"/>
    <property type="match status" value="1"/>
</dbReference>
<gene>
    <name evidence="6" type="ORF">PQO03_16900</name>
</gene>
<evidence type="ECO:0000259" key="5">
    <source>
        <dbReference type="SMART" id="SM00839"/>
    </source>
</evidence>
<sequence>MDELFKNVITIFNEASKTADISTSIHTILKQPKNEIIVNFPVRMDSGEMKLFKGYRIQHNNILGPYKGGFRFHPQVNLDEVKGLAMLMTLKCSLVGLPFGGAKGGIKFTPKDHSQAELEKITRRFVHALGNNIGPNFDIPAPDMGTNAQTMNWMMDTFLNTSGSLDRQCLKGVVTGKSVKVGGTKGRAQATGYGAVMCIEEWAKQHNHDISQKTFIIQGFGNVGSWAAKRLDSLGAKVIAVNDCVGTLHMKDGIPIRQLSEYVQENGSLEGFMDQELLTREEFFAMKADVMIPAALENQIGKDEANAAQVTLIVEGANGPINNEGDKILTEKGIEIIPDVLANSGGVIVSYFEWLQNRSNDYWHEHHVLEKLHDKIIQAYHEVHDLSIELNISKRQAAYIKALKNIDEVYTERGIFP</sequence>
<dbReference type="CDD" id="cd01076">
    <property type="entry name" value="NAD_bind_1_Glu_DH"/>
    <property type="match status" value="1"/>
</dbReference>
<accession>A0ABY7VW57</accession>
<reference evidence="6 7" key="1">
    <citation type="submission" date="2023-02" db="EMBL/GenBank/DDBJ databases">
        <title>Genome sequence of Lentisphaera profundi SAORIC-696.</title>
        <authorList>
            <person name="Kim e."/>
            <person name="Cho J.-C."/>
            <person name="Choi A."/>
            <person name="Kang I."/>
        </authorList>
    </citation>
    <scope>NUCLEOTIDE SEQUENCE [LARGE SCALE GENOMIC DNA]</scope>
    <source>
        <strain evidence="6 7">SAORIC-696</strain>
    </source>
</reference>
<evidence type="ECO:0000256" key="1">
    <source>
        <dbReference type="ARBA" id="ARBA00006382"/>
    </source>
</evidence>
<dbReference type="SUPFAM" id="SSF51735">
    <property type="entry name" value="NAD(P)-binding Rossmann-fold domains"/>
    <property type="match status" value="1"/>
</dbReference>
<evidence type="ECO:0000313" key="7">
    <source>
        <dbReference type="Proteomes" id="UP001214250"/>
    </source>
</evidence>
<dbReference type="Pfam" id="PF00208">
    <property type="entry name" value="ELFV_dehydrog"/>
    <property type="match status" value="1"/>
</dbReference>
<dbReference type="SUPFAM" id="SSF53223">
    <property type="entry name" value="Aminoacid dehydrogenase-like, N-terminal domain"/>
    <property type="match status" value="1"/>
</dbReference>
<dbReference type="RefSeq" id="WP_274151937.1">
    <property type="nucleotide sequence ID" value="NZ_CP117812.1"/>
</dbReference>
<dbReference type="Gene3D" id="3.40.50.720">
    <property type="entry name" value="NAD(P)-binding Rossmann-like Domain"/>
    <property type="match status" value="1"/>
</dbReference>
<feature type="domain" description="Glutamate/phenylalanine/leucine/valine/L-tryptophan dehydrogenase C-terminal" evidence="5">
    <location>
        <begin position="184"/>
        <end position="414"/>
    </location>
</feature>
<dbReference type="InterPro" id="IPR033922">
    <property type="entry name" value="NAD_bind_Glu_DH"/>
</dbReference>
<dbReference type="Gene3D" id="3.40.50.10860">
    <property type="entry name" value="Leucine Dehydrogenase, chain A, domain 1"/>
    <property type="match status" value="1"/>
</dbReference>
<evidence type="ECO:0000256" key="4">
    <source>
        <dbReference type="RuleBase" id="RU004417"/>
    </source>
</evidence>
<dbReference type="PRINTS" id="PR00082">
    <property type="entry name" value="GLFDHDRGNASE"/>
</dbReference>
<dbReference type="PANTHER" id="PTHR11606">
    <property type="entry name" value="GLUTAMATE DEHYDROGENASE"/>
    <property type="match status" value="1"/>
</dbReference>
<dbReference type="PANTHER" id="PTHR11606:SF13">
    <property type="entry name" value="GLUTAMATE DEHYDROGENASE 1, MITOCHONDRIAL"/>
    <property type="match status" value="1"/>
</dbReference>
<dbReference type="InterPro" id="IPR006095">
    <property type="entry name" value="Glu/Leu/Phe/Val/Trp_DH"/>
</dbReference>
<dbReference type="InterPro" id="IPR033524">
    <property type="entry name" value="Glu/Leu/Phe/Val_DH_AS"/>
</dbReference>
<keyword evidence="2 3" id="KW-0560">Oxidoreductase</keyword>
<comment type="similarity">
    <text evidence="1 3 4">Belongs to the Glu/Leu/Phe/Val dehydrogenases family.</text>
</comment>
<protein>
    <recommendedName>
        <fullName evidence="3">Glutamate dehydrogenase</fullName>
    </recommendedName>
</protein>
<dbReference type="InterPro" id="IPR006096">
    <property type="entry name" value="Glu/Leu/Phe/Val/Trp_DH_C"/>
</dbReference>
<dbReference type="Pfam" id="PF02812">
    <property type="entry name" value="ELFV_dehydrog_N"/>
    <property type="match status" value="1"/>
</dbReference>
<dbReference type="InterPro" id="IPR006097">
    <property type="entry name" value="Glu/Leu/Phe/Val/Trp_DH_dimer"/>
</dbReference>
<dbReference type="SMART" id="SM00839">
    <property type="entry name" value="ELFV_dehydrog"/>
    <property type="match status" value="1"/>
</dbReference>
<organism evidence="6 7">
    <name type="scientific">Lentisphaera profundi</name>
    <dbReference type="NCBI Taxonomy" id="1658616"/>
    <lineage>
        <taxon>Bacteria</taxon>
        <taxon>Pseudomonadati</taxon>
        <taxon>Lentisphaerota</taxon>
        <taxon>Lentisphaeria</taxon>
        <taxon>Lentisphaerales</taxon>
        <taxon>Lentisphaeraceae</taxon>
        <taxon>Lentisphaera</taxon>
    </lineage>
</organism>
<evidence type="ECO:0000313" key="6">
    <source>
        <dbReference type="EMBL" id="WDE97508.1"/>
    </source>
</evidence>
<dbReference type="InterPro" id="IPR014362">
    <property type="entry name" value="Glu_DH"/>
</dbReference>
<dbReference type="Proteomes" id="UP001214250">
    <property type="component" value="Chromosome 2"/>
</dbReference>
<keyword evidence="7" id="KW-1185">Reference proteome</keyword>
<dbReference type="PROSITE" id="PS00074">
    <property type="entry name" value="GLFV_DEHYDROGENASE"/>
    <property type="match status" value="1"/>
</dbReference>